<protein>
    <submittedName>
        <fullName evidence="1">Uncharacterized protein</fullName>
    </submittedName>
</protein>
<gene>
    <name evidence="1" type="ORF">T190115A13A_80225</name>
</gene>
<proteinExistence type="predicted"/>
<evidence type="ECO:0000313" key="1">
    <source>
        <dbReference type="EMBL" id="CAL2108650.1"/>
    </source>
</evidence>
<sequence length="62" mass="7313">MSNVFNPENIKYHGYNIEDFQKSEMFMYFAIDGDFKTEVIATVKNGDLIFLKSETKRIKNNQ</sequence>
<keyword evidence="2" id="KW-1185">Reference proteome</keyword>
<comment type="caution">
    <text evidence="1">The sequence shown here is derived from an EMBL/GenBank/DDBJ whole genome shotgun (WGS) entry which is preliminary data.</text>
</comment>
<name>A0ABP1FHK0_9FLAO</name>
<dbReference type="EMBL" id="CAXJRC010000045">
    <property type="protein sequence ID" value="CAL2108650.1"/>
    <property type="molecule type" value="Genomic_DNA"/>
</dbReference>
<dbReference type="RefSeq" id="WP_348740246.1">
    <property type="nucleotide sequence ID" value="NZ_CAXJRC010000045.1"/>
</dbReference>
<evidence type="ECO:0000313" key="2">
    <source>
        <dbReference type="Proteomes" id="UP001497602"/>
    </source>
</evidence>
<reference evidence="1 2" key="1">
    <citation type="submission" date="2024-05" db="EMBL/GenBank/DDBJ databases">
        <authorList>
            <person name="Duchaud E."/>
        </authorList>
    </citation>
    <scope>NUCLEOTIDE SEQUENCE [LARGE SCALE GENOMIC DNA]</scope>
    <source>
        <strain evidence="1">Ena-SAMPLE-TAB-13-05-2024-13:56:06:370-140305</strain>
    </source>
</reference>
<dbReference type="Proteomes" id="UP001497602">
    <property type="component" value="Unassembled WGS sequence"/>
</dbReference>
<organism evidence="1 2">
    <name type="scientific">Tenacibaculum vairaonense</name>
    <dbReference type="NCBI Taxonomy" id="3137860"/>
    <lineage>
        <taxon>Bacteria</taxon>
        <taxon>Pseudomonadati</taxon>
        <taxon>Bacteroidota</taxon>
        <taxon>Flavobacteriia</taxon>
        <taxon>Flavobacteriales</taxon>
        <taxon>Flavobacteriaceae</taxon>
        <taxon>Tenacibaculum</taxon>
    </lineage>
</organism>
<accession>A0ABP1FHK0</accession>